<sequence length="111" mass="12557">MATKRHRSVFMCSIYLTIEWNIEKGGGKRHDIGENNYLDWGVSKVHEGFSSRVPTKALSILMMRIKTSRRKDELASQMKSGVSVEVKGSLVENVTPSSKGVDEEDREQDIE</sequence>
<keyword evidence="3" id="KW-1185">Reference proteome</keyword>
<protein>
    <submittedName>
        <fullName evidence="2">Uncharacterized protein</fullName>
    </submittedName>
</protein>
<reference evidence="2 3" key="1">
    <citation type="journal article" date="2021" name="BMC Genomics">
        <title>Datura genome reveals duplications of psychoactive alkaloid biosynthetic genes and high mutation rate following tissue culture.</title>
        <authorList>
            <person name="Rajewski A."/>
            <person name="Carter-House D."/>
            <person name="Stajich J."/>
            <person name="Litt A."/>
        </authorList>
    </citation>
    <scope>NUCLEOTIDE SEQUENCE [LARGE SCALE GENOMIC DNA]</scope>
    <source>
        <strain evidence="2">AR-01</strain>
    </source>
</reference>
<evidence type="ECO:0000313" key="2">
    <source>
        <dbReference type="EMBL" id="MCE3049508.1"/>
    </source>
</evidence>
<gene>
    <name evidence="2" type="ORF">HAX54_045044</name>
</gene>
<name>A0ABS8WFE4_DATST</name>
<evidence type="ECO:0000313" key="3">
    <source>
        <dbReference type="Proteomes" id="UP000823775"/>
    </source>
</evidence>
<feature type="compositionally biased region" description="Acidic residues" evidence="1">
    <location>
        <begin position="102"/>
        <end position="111"/>
    </location>
</feature>
<dbReference type="EMBL" id="JACEIK010006941">
    <property type="protein sequence ID" value="MCE3049508.1"/>
    <property type="molecule type" value="Genomic_DNA"/>
</dbReference>
<organism evidence="2 3">
    <name type="scientific">Datura stramonium</name>
    <name type="common">Jimsonweed</name>
    <name type="synonym">Common thornapple</name>
    <dbReference type="NCBI Taxonomy" id="4076"/>
    <lineage>
        <taxon>Eukaryota</taxon>
        <taxon>Viridiplantae</taxon>
        <taxon>Streptophyta</taxon>
        <taxon>Embryophyta</taxon>
        <taxon>Tracheophyta</taxon>
        <taxon>Spermatophyta</taxon>
        <taxon>Magnoliopsida</taxon>
        <taxon>eudicotyledons</taxon>
        <taxon>Gunneridae</taxon>
        <taxon>Pentapetalae</taxon>
        <taxon>asterids</taxon>
        <taxon>lamiids</taxon>
        <taxon>Solanales</taxon>
        <taxon>Solanaceae</taxon>
        <taxon>Solanoideae</taxon>
        <taxon>Datureae</taxon>
        <taxon>Datura</taxon>
    </lineage>
</organism>
<evidence type="ECO:0000256" key="1">
    <source>
        <dbReference type="SAM" id="MobiDB-lite"/>
    </source>
</evidence>
<proteinExistence type="predicted"/>
<accession>A0ABS8WFE4</accession>
<feature type="region of interest" description="Disordered" evidence="1">
    <location>
        <begin position="89"/>
        <end position="111"/>
    </location>
</feature>
<dbReference type="Proteomes" id="UP000823775">
    <property type="component" value="Unassembled WGS sequence"/>
</dbReference>
<comment type="caution">
    <text evidence="2">The sequence shown here is derived from an EMBL/GenBank/DDBJ whole genome shotgun (WGS) entry which is preliminary data.</text>
</comment>